<evidence type="ECO:0000256" key="10">
    <source>
        <dbReference type="SAM" id="Coils"/>
    </source>
</evidence>
<evidence type="ECO:0000256" key="8">
    <source>
        <dbReference type="ARBA" id="ARBA00023136"/>
    </source>
</evidence>
<dbReference type="Gene3D" id="1.20.1250.20">
    <property type="entry name" value="MFS general substrate transporter like domains"/>
    <property type="match status" value="1"/>
</dbReference>
<evidence type="ECO:0000256" key="1">
    <source>
        <dbReference type="ARBA" id="ARBA00004651"/>
    </source>
</evidence>
<dbReference type="InterPro" id="IPR047984">
    <property type="entry name" value="XylE-like"/>
</dbReference>
<dbReference type="GO" id="GO:0005886">
    <property type="term" value="C:plasma membrane"/>
    <property type="evidence" value="ECO:0007669"/>
    <property type="project" value="UniProtKB-SubCell"/>
</dbReference>
<dbReference type="Proteomes" id="UP000029499">
    <property type="component" value="Chromosome"/>
</dbReference>
<feature type="transmembrane region" description="Helical" evidence="12">
    <location>
        <begin position="373"/>
        <end position="397"/>
    </location>
</feature>
<evidence type="ECO:0000256" key="11">
    <source>
        <dbReference type="SAM" id="MobiDB-lite"/>
    </source>
</evidence>
<dbReference type="Pfam" id="PF00083">
    <property type="entry name" value="Sugar_tr"/>
    <property type="match status" value="1"/>
</dbReference>
<feature type="transmembrane region" description="Helical" evidence="12">
    <location>
        <begin position="439"/>
        <end position="459"/>
    </location>
</feature>
<name>A0A089YU63_9PSED</name>
<evidence type="ECO:0000256" key="4">
    <source>
        <dbReference type="ARBA" id="ARBA00022475"/>
    </source>
</evidence>
<dbReference type="PROSITE" id="PS00217">
    <property type="entry name" value="SUGAR_TRANSPORT_2"/>
    <property type="match status" value="1"/>
</dbReference>
<dbReference type="KEGG" id="prh:LT40_07525"/>
<dbReference type="NCBIfam" id="TIGR00879">
    <property type="entry name" value="SP"/>
    <property type="match status" value="1"/>
</dbReference>
<feature type="coiled-coil region" evidence="10">
    <location>
        <begin position="227"/>
        <end position="261"/>
    </location>
</feature>
<dbReference type="STRING" id="216142.LT40_07525"/>
<evidence type="ECO:0000256" key="9">
    <source>
        <dbReference type="RuleBase" id="RU003346"/>
    </source>
</evidence>
<organism evidence="14 15">
    <name type="scientific">Pseudomonas rhizosphaerae</name>
    <dbReference type="NCBI Taxonomy" id="216142"/>
    <lineage>
        <taxon>Bacteria</taxon>
        <taxon>Pseudomonadati</taxon>
        <taxon>Pseudomonadota</taxon>
        <taxon>Gammaproteobacteria</taxon>
        <taxon>Pseudomonadales</taxon>
        <taxon>Pseudomonadaceae</taxon>
        <taxon>Pseudomonas</taxon>
    </lineage>
</organism>
<gene>
    <name evidence="14" type="ORF">LT40_07525</name>
</gene>
<keyword evidence="7 12" id="KW-1133">Transmembrane helix</keyword>
<dbReference type="PANTHER" id="PTHR48020">
    <property type="entry name" value="PROTON MYO-INOSITOL COTRANSPORTER"/>
    <property type="match status" value="1"/>
</dbReference>
<feature type="transmembrane region" description="Helical" evidence="12">
    <location>
        <begin position="193"/>
        <end position="214"/>
    </location>
</feature>
<evidence type="ECO:0000256" key="6">
    <source>
        <dbReference type="ARBA" id="ARBA00022692"/>
    </source>
</evidence>
<evidence type="ECO:0000256" key="3">
    <source>
        <dbReference type="ARBA" id="ARBA00022448"/>
    </source>
</evidence>
<comment type="subcellular location">
    <subcellularLocation>
        <location evidence="1">Cell membrane</location>
        <topology evidence="1">Multi-pass membrane protein</topology>
    </subcellularLocation>
</comment>
<dbReference type="HOGENOM" id="CLU_001265_30_5_6"/>
<dbReference type="InterPro" id="IPR003663">
    <property type="entry name" value="Sugar/inositol_transpt"/>
</dbReference>
<feature type="transmembrane region" description="Helical" evidence="12">
    <location>
        <begin position="28"/>
        <end position="54"/>
    </location>
</feature>
<proteinExistence type="inferred from homology"/>
<keyword evidence="8 12" id="KW-0472">Membrane</keyword>
<feature type="transmembrane region" description="Helical" evidence="12">
    <location>
        <begin position="276"/>
        <end position="298"/>
    </location>
</feature>
<reference evidence="14 15" key="1">
    <citation type="journal article" date="2015" name="J. Biotechnol.">
        <title>Complete genome sequence of Pseudomonas rhizosphaerae IH5T (=DSM 16299T), a phosphate-solubilizing rhizobacterium for bacterial biofertilizer.</title>
        <authorList>
            <person name="Kwak Y."/>
            <person name="Jung B.K."/>
            <person name="Shin J.H."/>
        </authorList>
    </citation>
    <scope>NUCLEOTIDE SEQUENCE [LARGE SCALE GENOMIC DNA]</scope>
    <source>
        <strain evidence="14">DSM 16299</strain>
    </source>
</reference>
<feature type="region of interest" description="Disordered" evidence="11">
    <location>
        <begin position="1"/>
        <end position="22"/>
    </location>
</feature>
<keyword evidence="5" id="KW-0762">Sugar transport</keyword>
<keyword evidence="4" id="KW-1003">Cell membrane</keyword>
<dbReference type="CDD" id="cd17359">
    <property type="entry name" value="MFS_XylE_like"/>
    <property type="match status" value="1"/>
</dbReference>
<evidence type="ECO:0000259" key="13">
    <source>
        <dbReference type="PROSITE" id="PS50850"/>
    </source>
</evidence>
<dbReference type="InterPro" id="IPR050814">
    <property type="entry name" value="Myo-inositol_Transporter"/>
</dbReference>
<feature type="transmembrane region" description="Helical" evidence="12">
    <location>
        <begin position="107"/>
        <end position="126"/>
    </location>
</feature>
<comment type="similarity">
    <text evidence="2 9">Belongs to the major facilitator superfamily. Sugar transporter (TC 2.A.1.1) family.</text>
</comment>
<keyword evidence="6 12" id="KW-0812">Transmembrane</keyword>
<keyword evidence="15" id="KW-1185">Reference proteome</keyword>
<feature type="transmembrane region" description="Helical" evidence="12">
    <location>
        <begin position="132"/>
        <end position="154"/>
    </location>
</feature>
<dbReference type="InterPro" id="IPR005829">
    <property type="entry name" value="Sugar_transporter_CS"/>
</dbReference>
<feature type="transmembrane region" description="Helical" evidence="12">
    <location>
        <begin position="74"/>
        <end position="95"/>
    </location>
</feature>
<keyword evidence="10" id="KW-0175">Coiled coil</keyword>
<evidence type="ECO:0000256" key="12">
    <source>
        <dbReference type="SAM" id="Phobius"/>
    </source>
</evidence>
<evidence type="ECO:0000256" key="5">
    <source>
        <dbReference type="ARBA" id="ARBA00022597"/>
    </source>
</evidence>
<feature type="transmembrane region" description="Helical" evidence="12">
    <location>
        <begin position="409"/>
        <end position="433"/>
    </location>
</feature>
<dbReference type="FunFam" id="1.20.1250.20:FF:000218">
    <property type="entry name" value="facilitated trehalose transporter Tret1"/>
    <property type="match status" value="1"/>
</dbReference>
<dbReference type="PANTHER" id="PTHR48020:SF12">
    <property type="entry name" value="PROTON MYO-INOSITOL COTRANSPORTER"/>
    <property type="match status" value="1"/>
</dbReference>
<dbReference type="InterPro" id="IPR020846">
    <property type="entry name" value="MFS_dom"/>
</dbReference>
<evidence type="ECO:0000256" key="2">
    <source>
        <dbReference type="ARBA" id="ARBA00010992"/>
    </source>
</evidence>
<dbReference type="PRINTS" id="PR00171">
    <property type="entry name" value="SUGRTRNSPORT"/>
</dbReference>
<dbReference type="InterPro" id="IPR036259">
    <property type="entry name" value="MFS_trans_sf"/>
</dbReference>
<protein>
    <submittedName>
        <fullName evidence="14">IolT</fullName>
    </submittedName>
</protein>
<dbReference type="InterPro" id="IPR005828">
    <property type="entry name" value="MFS_sugar_transport-like"/>
</dbReference>
<dbReference type="EMBL" id="CP009533">
    <property type="protein sequence ID" value="AIS17260.1"/>
    <property type="molecule type" value="Genomic_DNA"/>
</dbReference>
<feature type="domain" description="Major facilitator superfamily (MFS) profile" evidence="13">
    <location>
        <begin position="32"/>
        <end position="463"/>
    </location>
</feature>
<accession>A0A089YU63</accession>
<dbReference type="GO" id="GO:0022857">
    <property type="term" value="F:transmembrane transporter activity"/>
    <property type="evidence" value="ECO:0007669"/>
    <property type="project" value="InterPro"/>
</dbReference>
<feature type="transmembrane region" description="Helical" evidence="12">
    <location>
        <begin position="166"/>
        <end position="187"/>
    </location>
</feature>
<evidence type="ECO:0000256" key="7">
    <source>
        <dbReference type="ARBA" id="ARBA00022989"/>
    </source>
</evidence>
<dbReference type="eggNOG" id="COG2814">
    <property type="taxonomic scope" value="Bacteria"/>
</dbReference>
<keyword evidence="3 9" id="KW-0813">Transport</keyword>
<dbReference type="RefSeq" id="WP_043188323.1">
    <property type="nucleotide sequence ID" value="NZ_CP009533.1"/>
</dbReference>
<dbReference type="PROSITE" id="PS50850">
    <property type="entry name" value="MFS"/>
    <property type="match status" value="1"/>
</dbReference>
<dbReference type="AlphaFoldDB" id="A0A089YU63"/>
<evidence type="ECO:0000313" key="14">
    <source>
        <dbReference type="EMBL" id="AIS17260.1"/>
    </source>
</evidence>
<dbReference type="SUPFAM" id="SSF103473">
    <property type="entry name" value="MFS general substrate transporter"/>
    <property type="match status" value="1"/>
</dbReference>
<feature type="transmembrane region" description="Helical" evidence="12">
    <location>
        <begin position="318"/>
        <end position="336"/>
    </location>
</feature>
<evidence type="ECO:0000313" key="15">
    <source>
        <dbReference type="Proteomes" id="UP000029499"/>
    </source>
</evidence>
<sequence>MSSSNTTAPDTLPAGEENDATRTSPGQIVVRVAIIATMGALAFGYDTGVISGALPFMTQGPDQGGLGLTPFTEGLVASSLILGAAFGSLFAGHLADKYGRLTALKGLAILFMIGALGSALAPSVAIMVATRFVLGLAVGGASAIVPMFIAEIAGPNKRARLVSQNELMIVTGQLVAYVSNALLAHFAHTPDVWRWMLAIAILPAALLWIGMHFVPTSPRWLASKGRMEEAREVLEKIRSSKKQVDKEMKEIIAQNEEERADVSWSSIWSEPWLRRLLLVGMGLGFVAQLTGVNAFMYFTPVILKSTGLGTNAALTATIGNGVASVIATLIGIWLVGRHGRRPMLMTGLCFVILAQVLLCCVLTLLPSSLLQSYLALACILMFLLFMQTFIAPVYWLLMSELFPSHLRGLMTGTAVCFQWLCNAVVAFLFPIALAGFGPYTFVVFAVINVMSLIFVMTCVPETRGKSLEQIERHMEKEFTPDETASA</sequence>
<feature type="transmembrane region" description="Helical" evidence="12">
    <location>
        <begin position="348"/>
        <end position="367"/>
    </location>
</feature>